<keyword evidence="6 8" id="KW-0694">RNA-binding</keyword>
<evidence type="ECO:0000313" key="9">
    <source>
        <dbReference type="EMBL" id="KKQ94606.1"/>
    </source>
</evidence>
<dbReference type="GO" id="GO:0000049">
    <property type="term" value="F:tRNA binding"/>
    <property type="evidence" value="ECO:0007669"/>
    <property type="project" value="UniProtKB-KW"/>
</dbReference>
<dbReference type="GO" id="GO:0019843">
    <property type="term" value="F:rRNA binding"/>
    <property type="evidence" value="ECO:0007669"/>
    <property type="project" value="UniProtKB-UniRule"/>
</dbReference>
<dbReference type="CDD" id="cd01433">
    <property type="entry name" value="Ribosomal_L16_L10e"/>
    <property type="match status" value="1"/>
</dbReference>
<comment type="function">
    <text evidence="6 8">Binds 23S rRNA and is also seen to make contacts with the A and possibly P site tRNAs.</text>
</comment>
<dbReference type="PANTHER" id="PTHR12220">
    <property type="entry name" value="50S/60S RIBOSOMAL PROTEIN L16"/>
    <property type="match status" value="1"/>
</dbReference>
<accession>A0A0G0PYZ6</accession>
<dbReference type="InterPro" id="IPR036920">
    <property type="entry name" value="Ribosomal_uL16_sf"/>
</dbReference>
<dbReference type="PRINTS" id="PR00060">
    <property type="entry name" value="RIBOSOMALL16"/>
</dbReference>
<evidence type="ECO:0000256" key="4">
    <source>
        <dbReference type="ARBA" id="ARBA00023274"/>
    </source>
</evidence>
<reference evidence="9 10" key="1">
    <citation type="journal article" date="2015" name="Nature">
        <title>rRNA introns, odd ribosomes, and small enigmatic genomes across a large radiation of phyla.</title>
        <authorList>
            <person name="Brown C.T."/>
            <person name="Hug L.A."/>
            <person name="Thomas B.C."/>
            <person name="Sharon I."/>
            <person name="Castelle C.J."/>
            <person name="Singh A."/>
            <person name="Wilkins M.J."/>
            <person name="Williams K.H."/>
            <person name="Banfield J.F."/>
        </authorList>
    </citation>
    <scope>NUCLEOTIDE SEQUENCE [LARGE SCALE GENOMIC DNA]</scope>
</reference>
<gene>
    <name evidence="6" type="primary">rplP</name>
    <name evidence="9" type="ORF">UT18_C0009G0017</name>
</gene>
<dbReference type="PATRIC" id="fig|1618345.3.peg.555"/>
<dbReference type="SUPFAM" id="SSF54686">
    <property type="entry name" value="Ribosomal protein L16p/L10e"/>
    <property type="match status" value="1"/>
</dbReference>
<evidence type="ECO:0000256" key="6">
    <source>
        <dbReference type="HAMAP-Rule" id="MF_01342"/>
    </source>
</evidence>
<keyword evidence="4 6" id="KW-0687">Ribonucleoprotein</keyword>
<name>A0A0G0PYZ6_UNCC2</name>
<dbReference type="EMBL" id="LBVV01000009">
    <property type="protein sequence ID" value="KKQ94606.1"/>
    <property type="molecule type" value="Genomic_DNA"/>
</dbReference>
<protein>
    <recommendedName>
        <fullName evidence="5 6">Large ribosomal subunit protein uL16</fullName>
    </recommendedName>
</protein>
<evidence type="ECO:0000256" key="3">
    <source>
        <dbReference type="ARBA" id="ARBA00022980"/>
    </source>
</evidence>
<evidence type="ECO:0000313" key="10">
    <source>
        <dbReference type="Proteomes" id="UP000034207"/>
    </source>
</evidence>
<evidence type="ECO:0000256" key="7">
    <source>
        <dbReference type="RuleBase" id="RU004413"/>
    </source>
</evidence>
<dbReference type="PANTHER" id="PTHR12220:SF13">
    <property type="entry name" value="LARGE RIBOSOMAL SUBUNIT PROTEIN UL16M"/>
    <property type="match status" value="1"/>
</dbReference>
<dbReference type="GO" id="GO:0006412">
    <property type="term" value="P:translation"/>
    <property type="evidence" value="ECO:0007669"/>
    <property type="project" value="UniProtKB-UniRule"/>
</dbReference>
<dbReference type="FunFam" id="3.90.1170.10:FF:000001">
    <property type="entry name" value="50S ribosomal protein L16"/>
    <property type="match status" value="1"/>
</dbReference>
<dbReference type="GO" id="GO:0005840">
    <property type="term" value="C:ribosome"/>
    <property type="evidence" value="ECO:0007669"/>
    <property type="project" value="UniProtKB-KW"/>
</dbReference>
<organism evidence="9 10">
    <name type="scientific">candidate division CPR2 bacterium GW2011_GWC2_39_10</name>
    <dbReference type="NCBI Taxonomy" id="1618345"/>
    <lineage>
        <taxon>Bacteria</taxon>
        <taxon>Bacteria division CPR2</taxon>
    </lineage>
</organism>
<keyword evidence="6 8" id="KW-0699">rRNA-binding</keyword>
<evidence type="ECO:0000256" key="2">
    <source>
        <dbReference type="ARBA" id="ARBA00022555"/>
    </source>
</evidence>
<proteinExistence type="inferred from homology"/>
<evidence type="ECO:0000256" key="5">
    <source>
        <dbReference type="ARBA" id="ARBA00035198"/>
    </source>
</evidence>
<dbReference type="STRING" id="1618345.UT18_C0009G0017"/>
<keyword evidence="2 6" id="KW-0820">tRNA-binding</keyword>
<dbReference type="InterPro" id="IPR000114">
    <property type="entry name" value="Ribosomal_uL16_bact-type"/>
</dbReference>
<dbReference type="InterPro" id="IPR016180">
    <property type="entry name" value="Ribosomal_uL16_dom"/>
</dbReference>
<dbReference type="GO" id="GO:1990904">
    <property type="term" value="C:ribonucleoprotein complex"/>
    <property type="evidence" value="ECO:0007669"/>
    <property type="project" value="UniProtKB-KW"/>
</dbReference>
<sequence length="138" mass="15762">MLMPRKTKYRKSHKLEITGNETRGLELSFGQYGLKALEPIWLNSRQIESARRAMTRYIKRGGKIWIRVFPAKPVTKKPQEVRMGGGKGAVDHYVAVIRPGRVLFEMDGVSKEVAKEALRLASHKLPIKTKFISKDEVE</sequence>
<dbReference type="AlphaFoldDB" id="A0A0G0PYZ6"/>
<dbReference type="InterPro" id="IPR020798">
    <property type="entry name" value="Ribosomal_uL16_CS"/>
</dbReference>
<evidence type="ECO:0000256" key="1">
    <source>
        <dbReference type="ARBA" id="ARBA00008931"/>
    </source>
</evidence>
<dbReference type="Pfam" id="PF00252">
    <property type="entry name" value="Ribosomal_L16"/>
    <property type="match status" value="1"/>
</dbReference>
<comment type="caution">
    <text evidence="9">The sequence shown here is derived from an EMBL/GenBank/DDBJ whole genome shotgun (WGS) entry which is preliminary data.</text>
</comment>
<dbReference type="HAMAP" id="MF_01342">
    <property type="entry name" value="Ribosomal_uL16"/>
    <property type="match status" value="1"/>
</dbReference>
<dbReference type="Gene3D" id="3.90.1170.10">
    <property type="entry name" value="Ribosomal protein L10e/L16"/>
    <property type="match status" value="1"/>
</dbReference>
<comment type="subunit">
    <text evidence="6 8">Part of the 50S ribosomal subunit.</text>
</comment>
<evidence type="ECO:0000256" key="8">
    <source>
        <dbReference type="RuleBase" id="RU004414"/>
    </source>
</evidence>
<keyword evidence="3 6" id="KW-0689">Ribosomal protein</keyword>
<dbReference type="GO" id="GO:0003735">
    <property type="term" value="F:structural constituent of ribosome"/>
    <property type="evidence" value="ECO:0007669"/>
    <property type="project" value="InterPro"/>
</dbReference>
<dbReference type="Proteomes" id="UP000034207">
    <property type="component" value="Unassembled WGS sequence"/>
</dbReference>
<comment type="similarity">
    <text evidence="1 6 7">Belongs to the universal ribosomal protein uL16 family.</text>
</comment>
<dbReference type="PROSITE" id="PS00586">
    <property type="entry name" value="RIBOSOMAL_L16_1"/>
    <property type="match status" value="1"/>
</dbReference>
<dbReference type="InterPro" id="IPR047873">
    <property type="entry name" value="Ribosomal_uL16"/>
</dbReference>
<dbReference type="NCBIfam" id="TIGR01164">
    <property type="entry name" value="rplP_bact"/>
    <property type="match status" value="1"/>
</dbReference>